<dbReference type="AlphaFoldDB" id="A0A9Q8Z8E9"/>
<proteinExistence type="inferred from homology"/>
<organism evidence="7 8">
    <name type="scientific">Curvularia clavata</name>
    <dbReference type="NCBI Taxonomy" id="95742"/>
    <lineage>
        <taxon>Eukaryota</taxon>
        <taxon>Fungi</taxon>
        <taxon>Dikarya</taxon>
        <taxon>Ascomycota</taxon>
        <taxon>Pezizomycotina</taxon>
        <taxon>Dothideomycetes</taxon>
        <taxon>Pleosporomycetidae</taxon>
        <taxon>Pleosporales</taxon>
        <taxon>Pleosporineae</taxon>
        <taxon>Pleosporaceae</taxon>
        <taxon>Curvularia</taxon>
    </lineage>
</organism>
<accession>A0A9Q8Z8E9</accession>
<keyword evidence="3" id="KW-0862">Zinc</keyword>
<dbReference type="InterPro" id="IPR006913">
    <property type="entry name" value="CENP-V/GFA"/>
</dbReference>
<feature type="region of interest" description="Disordered" evidence="5">
    <location>
        <begin position="179"/>
        <end position="216"/>
    </location>
</feature>
<evidence type="ECO:0000256" key="1">
    <source>
        <dbReference type="ARBA" id="ARBA00005495"/>
    </source>
</evidence>
<evidence type="ECO:0000256" key="2">
    <source>
        <dbReference type="ARBA" id="ARBA00022723"/>
    </source>
</evidence>
<reference evidence="7" key="1">
    <citation type="submission" date="2021-12" db="EMBL/GenBank/DDBJ databases">
        <title>Curvularia clavata genome.</title>
        <authorList>
            <person name="Cao Y."/>
        </authorList>
    </citation>
    <scope>NUCLEOTIDE SEQUENCE</scope>
    <source>
        <strain evidence="7">Yc1106</strain>
    </source>
</reference>
<dbReference type="VEuPathDB" id="FungiDB:yc1106_05630"/>
<keyword evidence="2" id="KW-0479">Metal-binding</keyword>
<dbReference type="OrthoDB" id="2212170at2759"/>
<dbReference type="Gene3D" id="3.90.1590.10">
    <property type="entry name" value="glutathione-dependent formaldehyde- activating enzyme (gfa)"/>
    <property type="match status" value="1"/>
</dbReference>
<dbReference type="InterPro" id="IPR011057">
    <property type="entry name" value="Mss4-like_sf"/>
</dbReference>
<evidence type="ECO:0000256" key="5">
    <source>
        <dbReference type="SAM" id="MobiDB-lite"/>
    </source>
</evidence>
<protein>
    <recommendedName>
        <fullName evidence="6">CENP-V/GFA domain-containing protein</fullName>
    </recommendedName>
</protein>
<keyword evidence="4" id="KW-0456">Lyase</keyword>
<evidence type="ECO:0000256" key="3">
    <source>
        <dbReference type="ARBA" id="ARBA00022833"/>
    </source>
</evidence>
<evidence type="ECO:0000259" key="6">
    <source>
        <dbReference type="PROSITE" id="PS51891"/>
    </source>
</evidence>
<sequence length="258" mass="29073">MAANKAFPSITGGCLCDTIRYRLLTSPLFCYACHCTECRTFTGSAFSLVLKIEMYNIKVISPTLPTFFKSQKQRGIVVQQAECPKCHVHLWSTNGVKGEEAVYEVRVGTLDFAELMEPDVHIFVQNKLEWVILPESARTLPRGVDMRKFWPKSSLARLEKSQRWAAEVKKRGHTALVDSRGVANTTEEGGVDDAGGEGDKTPTALEFSNEDDEEFEKKVKEKERLLLERLEKLRLKLDEEETSKTAHTNTESADSDPK</sequence>
<name>A0A9Q8Z8E9_CURCL</name>
<dbReference type="SUPFAM" id="SSF51316">
    <property type="entry name" value="Mss4-like"/>
    <property type="match status" value="1"/>
</dbReference>
<feature type="region of interest" description="Disordered" evidence="5">
    <location>
        <begin position="236"/>
        <end position="258"/>
    </location>
</feature>
<dbReference type="Pfam" id="PF04828">
    <property type="entry name" value="GFA"/>
    <property type="match status" value="1"/>
</dbReference>
<dbReference type="PROSITE" id="PS51891">
    <property type="entry name" value="CENP_V_GFA"/>
    <property type="match status" value="1"/>
</dbReference>
<keyword evidence="8" id="KW-1185">Reference proteome</keyword>
<dbReference type="EMBL" id="CP089277">
    <property type="protein sequence ID" value="USP78356.1"/>
    <property type="molecule type" value="Genomic_DNA"/>
</dbReference>
<comment type="similarity">
    <text evidence="1">Belongs to the Gfa family.</text>
</comment>
<evidence type="ECO:0000313" key="7">
    <source>
        <dbReference type="EMBL" id="USP78356.1"/>
    </source>
</evidence>
<dbReference type="GO" id="GO:0046872">
    <property type="term" value="F:metal ion binding"/>
    <property type="evidence" value="ECO:0007669"/>
    <property type="project" value="UniProtKB-KW"/>
</dbReference>
<gene>
    <name evidence="7" type="ORF">yc1106_05630</name>
</gene>
<dbReference type="GO" id="GO:0016846">
    <property type="term" value="F:carbon-sulfur lyase activity"/>
    <property type="evidence" value="ECO:0007669"/>
    <property type="project" value="InterPro"/>
</dbReference>
<feature type="domain" description="CENP-V/GFA" evidence="6">
    <location>
        <begin position="10"/>
        <end position="124"/>
    </location>
</feature>
<dbReference type="PANTHER" id="PTHR33337">
    <property type="entry name" value="GFA DOMAIN-CONTAINING PROTEIN"/>
    <property type="match status" value="1"/>
</dbReference>
<evidence type="ECO:0000313" key="8">
    <source>
        <dbReference type="Proteomes" id="UP001056012"/>
    </source>
</evidence>
<evidence type="ECO:0000256" key="4">
    <source>
        <dbReference type="ARBA" id="ARBA00023239"/>
    </source>
</evidence>
<dbReference type="Proteomes" id="UP001056012">
    <property type="component" value="Chromosome 4"/>
</dbReference>
<dbReference type="PANTHER" id="PTHR33337:SF33">
    <property type="entry name" value="CENP-V_GFA DOMAIN-CONTAINING PROTEIN"/>
    <property type="match status" value="1"/>
</dbReference>